<protein>
    <submittedName>
        <fullName evidence="2">Transcriptional regulator</fullName>
    </submittedName>
</protein>
<dbReference type="InterPro" id="IPR010499">
    <property type="entry name" value="AraC_E-bd"/>
</dbReference>
<sequence>MDKACQSCGMPLEHEDQYGTDAQHNNTDEYCKYCYKEGAFVQPDLTMEGMIQQCVPILVEEGMQAEEATSMLRNYLPRLKRWRSSEDTELPFDGPIREEYRGEIHLIGLKARTNNQKEQTSHGIIPSMWERFIGENVAGRIRGHEGLASVYGCYTDYENGALGEYTFFIGKEAAEDFQTPDELEELVIPAARYAIFQATHEPSSIFRVWQKIWAWAATGQGERTYTGDFEVYGNPDEPVLIYIAIK</sequence>
<proteinExistence type="predicted"/>
<dbReference type="InterPro" id="IPR025868">
    <property type="entry name" value="Zn_ribbon_dom_put"/>
</dbReference>
<dbReference type="InterPro" id="IPR053182">
    <property type="entry name" value="YobU-like_regulator"/>
</dbReference>
<organism evidence="2 3">
    <name type="scientific">Paenibacillus polymyxa (strain SC2)</name>
    <name type="common">Bacillus polymyxa</name>
    <dbReference type="NCBI Taxonomy" id="886882"/>
    <lineage>
        <taxon>Bacteria</taxon>
        <taxon>Bacillati</taxon>
        <taxon>Bacillota</taxon>
        <taxon>Bacilli</taxon>
        <taxon>Bacillales</taxon>
        <taxon>Paenibacillaceae</taxon>
        <taxon>Paenibacillus</taxon>
    </lineage>
</organism>
<name>E3EHC9_PAEPS</name>
<dbReference type="Pfam" id="PF06445">
    <property type="entry name" value="GyrI-like"/>
    <property type="match status" value="1"/>
</dbReference>
<dbReference type="HOGENOM" id="CLU_1154827_0_0_9"/>
<dbReference type="EMBL" id="CP002213">
    <property type="protein sequence ID" value="ADO55920.1"/>
    <property type="molecule type" value="Genomic_DNA"/>
</dbReference>
<dbReference type="OrthoDB" id="9801008at2"/>
<dbReference type="PANTHER" id="PTHR36444">
    <property type="entry name" value="TRANSCRIPTIONAL REGULATOR PROTEIN YOBU-RELATED"/>
    <property type="match status" value="1"/>
</dbReference>
<evidence type="ECO:0000313" key="2">
    <source>
        <dbReference type="EMBL" id="ADO55920.1"/>
    </source>
</evidence>
<evidence type="ECO:0000313" key="3">
    <source>
        <dbReference type="Proteomes" id="UP000006868"/>
    </source>
</evidence>
<dbReference type="PANTHER" id="PTHR36444:SF2">
    <property type="entry name" value="TRANSCRIPTIONAL REGULATOR PROTEIN YOBU-RELATED"/>
    <property type="match status" value="1"/>
</dbReference>
<dbReference type="Pfam" id="PF12674">
    <property type="entry name" value="Zn_ribbon_2"/>
    <property type="match status" value="1"/>
</dbReference>
<dbReference type="KEGG" id="ppm:PPSC2_09195"/>
<dbReference type="STRING" id="1406.LK13_21665"/>
<dbReference type="Gene3D" id="3.20.80.10">
    <property type="entry name" value="Regulatory factor, effector binding domain"/>
    <property type="match status" value="1"/>
</dbReference>
<evidence type="ECO:0000259" key="1">
    <source>
        <dbReference type="SMART" id="SM00871"/>
    </source>
</evidence>
<dbReference type="RefSeq" id="WP_013370537.1">
    <property type="nucleotide sequence ID" value="NC_014622.2"/>
</dbReference>
<feature type="domain" description="AraC effector-binding" evidence="1">
    <location>
        <begin position="94"/>
        <end position="246"/>
    </location>
</feature>
<dbReference type="InterPro" id="IPR011256">
    <property type="entry name" value="Reg_factor_effector_dom_sf"/>
</dbReference>
<dbReference type="eggNOG" id="COG3708">
    <property type="taxonomic scope" value="Bacteria"/>
</dbReference>
<dbReference type="SMART" id="SM00871">
    <property type="entry name" value="AraC_E_bind"/>
    <property type="match status" value="1"/>
</dbReference>
<reference evidence="2 3" key="1">
    <citation type="journal article" date="2011" name="J. Bacteriol.">
        <title>Complete genome sequence of Paenibacillus polymyxa SC2, a strain of plant growth-promoting Rhizobacterium with broad-spectrum antimicrobial activity.</title>
        <authorList>
            <person name="Ma M."/>
            <person name="Wang C."/>
            <person name="Ding Y."/>
            <person name="Li L."/>
            <person name="Shen D."/>
            <person name="Jiang X."/>
            <person name="Guan D."/>
            <person name="Cao F."/>
            <person name="Chen H."/>
            <person name="Feng R."/>
            <person name="Wang X."/>
            <person name="Ge Y."/>
            <person name="Yao L."/>
            <person name="Bing X."/>
            <person name="Yang X."/>
            <person name="Li J."/>
            <person name="Du B."/>
        </authorList>
    </citation>
    <scope>NUCLEOTIDE SEQUENCE [LARGE SCALE GENOMIC DNA]</scope>
    <source>
        <strain evidence="2 3">SC2</strain>
    </source>
</reference>
<dbReference type="SUPFAM" id="SSF55136">
    <property type="entry name" value="Probable bacterial effector-binding domain"/>
    <property type="match status" value="1"/>
</dbReference>
<dbReference type="AlphaFoldDB" id="E3EHC9"/>
<dbReference type="PATRIC" id="fig|886882.15.peg.1938"/>
<gene>
    <name evidence="2" type="primary">yobU</name>
    <name evidence="2" type="ORF">PPSC2_09195</name>
</gene>
<accession>E3EHC9</accession>
<dbReference type="Proteomes" id="UP000006868">
    <property type="component" value="Chromosome"/>
</dbReference>
<dbReference type="InterPro" id="IPR029442">
    <property type="entry name" value="GyrI-like"/>
</dbReference>